<dbReference type="PANTHER" id="PTHR30532">
    <property type="entry name" value="IRON III DICITRATE-BINDING PERIPLASMIC PROTEIN"/>
    <property type="match status" value="1"/>
</dbReference>
<comment type="caution">
    <text evidence="8">The sequence shown here is derived from an EMBL/GenBank/DDBJ whole genome shotgun (WGS) entry which is preliminary data.</text>
</comment>
<evidence type="ECO:0000256" key="3">
    <source>
        <dbReference type="ARBA" id="ARBA00022448"/>
    </source>
</evidence>
<evidence type="ECO:0000259" key="7">
    <source>
        <dbReference type="PROSITE" id="PS50983"/>
    </source>
</evidence>
<dbReference type="PROSITE" id="PS50983">
    <property type="entry name" value="FE_B12_PBP"/>
    <property type="match status" value="1"/>
</dbReference>
<gene>
    <name evidence="8" type="ORF">ACFPU1_00405</name>
</gene>
<evidence type="ECO:0000256" key="1">
    <source>
        <dbReference type="ARBA" id="ARBA00004193"/>
    </source>
</evidence>
<dbReference type="Proteomes" id="UP001596142">
    <property type="component" value="Unassembled WGS sequence"/>
</dbReference>
<comment type="subcellular location">
    <subcellularLocation>
        <location evidence="1">Cell membrane</location>
        <topology evidence="1">Lipid-anchor</topology>
    </subcellularLocation>
</comment>
<feature type="region of interest" description="Disordered" evidence="5">
    <location>
        <begin position="26"/>
        <end position="55"/>
    </location>
</feature>
<dbReference type="PANTHER" id="PTHR30532:SF28">
    <property type="entry name" value="PETROBACTIN-BINDING PROTEIN YCLQ"/>
    <property type="match status" value="1"/>
</dbReference>
<keyword evidence="4 6" id="KW-0732">Signal</keyword>
<keyword evidence="9" id="KW-1185">Reference proteome</keyword>
<proteinExistence type="inferred from homology"/>
<feature type="chain" id="PRO_5046478535" evidence="6">
    <location>
        <begin position="22"/>
        <end position="336"/>
    </location>
</feature>
<dbReference type="InterPro" id="IPR051313">
    <property type="entry name" value="Bact_iron-sidero_bind"/>
</dbReference>
<protein>
    <submittedName>
        <fullName evidence="8">Siderophore ABC transporter substrate-binding protein</fullName>
    </submittedName>
</protein>
<evidence type="ECO:0000256" key="6">
    <source>
        <dbReference type="SAM" id="SignalP"/>
    </source>
</evidence>
<feature type="signal peptide" evidence="6">
    <location>
        <begin position="1"/>
        <end position="21"/>
    </location>
</feature>
<organism evidence="8 9">
    <name type="scientific">Thalassorhabdus alkalitolerans</name>
    <dbReference type="NCBI Taxonomy" id="2282697"/>
    <lineage>
        <taxon>Bacteria</taxon>
        <taxon>Bacillati</taxon>
        <taxon>Bacillota</taxon>
        <taxon>Bacilli</taxon>
        <taxon>Bacillales</taxon>
        <taxon>Bacillaceae</taxon>
        <taxon>Thalassorhabdus</taxon>
    </lineage>
</organism>
<comment type="similarity">
    <text evidence="2">Belongs to the bacterial solute-binding protein 8 family.</text>
</comment>
<dbReference type="EMBL" id="JBHSOZ010000002">
    <property type="protein sequence ID" value="MFC5711233.1"/>
    <property type="molecule type" value="Genomic_DNA"/>
</dbReference>
<dbReference type="InterPro" id="IPR002491">
    <property type="entry name" value="ABC_transptr_periplasmic_BD"/>
</dbReference>
<dbReference type="SUPFAM" id="SSF53807">
    <property type="entry name" value="Helical backbone' metal receptor"/>
    <property type="match status" value="1"/>
</dbReference>
<accession>A0ABW0YIP6</accession>
<dbReference type="CDD" id="cd01140">
    <property type="entry name" value="FatB"/>
    <property type="match status" value="1"/>
</dbReference>
<evidence type="ECO:0000313" key="9">
    <source>
        <dbReference type="Proteomes" id="UP001596142"/>
    </source>
</evidence>
<dbReference type="InterPro" id="IPR033870">
    <property type="entry name" value="FatB"/>
</dbReference>
<name>A0ABW0YIP6_9BACI</name>
<evidence type="ECO:0000256" key="2">
    <source>
        <dbReference type="ARBA" id="ARBA00008814"/>
    </source>
</evidence>
<evidence type="ECO:0000256" key="4">
    <source>
        <dbReference type="ARBA" id="ARBA00022729"/>
    </source>
</evidence>
<feature type="compositionally biased region" description="Acidic residues" evidence="5">
    <location>
        <begin position="26"/>
        <end position="44"/>
    </location>
</feature>
<dbReference type="RefSeq" id="WP_385937182.1">
    <property type="nucleotide sequence ID" value="NZ_JBHSOZ010000002.1"/>
</dbReference>
<reference evidence="9" key="1">
    <citation type="journal article" date="2019" name="Int. J. Syst. Evol. Microbiol.">
        <title>The Global Catalogue of Microorganisms (GCM) 10K type strain sequencing project: providing services to taxonomists for standard genome sequencing and annotation.</title>
        <authorList>
            <consortium name="The Broad Institute Genomics Platform"/>
            <consortium name="The Broad Institute Genome Sequencing Center for Infectious Disease"/>
            <person name="Wu L."/>
            <person name="Ma J."/>
        </authorList>
    </citation>
    <scope>NUCLEOTIDE SEQUENCE [LARGE SCALE GENOMIC DNA]</scope>
    <source>
        <strain evidence="9">CECT 7184</strain>
    </source>
</reference>
<evidence type="ECO:0000256" key="5">
    <source>
        <dbReference type="SAM" id="MobiDB-lite"/>
    </source>
</evidence>
<feature type="domain" description="Fe/B12 periplasmic-binding" evidence="7">
    <location>
        <begin position="74"/>
        <end position="336"/>
    </location>
</feature>
<evidence type="ECO:0000313" key="8">
    <source>
        <dbReference type="EMBL" id="MFC5711233.1"/>
    </source>
</evidence>
<keyword evidence="3" id="KW-0813">Transport</keyword>
<dbReference type="Pfam" id="PF01497">
    <property type="entry name" value="Peripla_BP_2"/>
    <property type="match status" value="1"/>
</dbReference>
<dbReference type="Gene3D" id="3.40.50.1980">
    <property type="entry name" value="Nitrogenase molybdenum iron protein domain"/>
    <property type="match status" value="2"/>
</dbReference>
<dbReference type="PROSITE" id="PS51257">
    <property type="entry name" value="PROKAR_LIPOPROTEIN"/>
    <property type="match status" value="1"/>
</dbReference>
<sequence>MKKLSLFLLTALLLLVLAACGTDGESEEASGAVDEGEAEEEAAEENEKAEAEEASEITVTHELGETVVPKNPESVVVFDFGVLDTLDTLGVEGITGIPQGGKVPEYLSEYAGEEYENVGTLVEADFETVHALDPELIIISGRQSDNYDEFSSIAPTIYSGVDTGRYVESFEENVEVLAEIFEKEAEAEEALAEVHQSIEALNEDATADDGKSLVVLANEGSVSAYGPSSRYGMIHDNFGFEPVDENIESSTHGQSISYEYISENNPDYMFVIDRGAAVGDGDESSLTNVIENELVQTTEAYKNDKILYLDPEFWYLSGGGLTSVQEMVNEAAQMLE</sequence>